<dbReference type="EMBL" id="CAJJDN010000134">
    <property type="protein sequence ID" value="CAD8121839.1"/>
    <property type="molecule type" value="Genomic_DNA"/>
</dbReference>
<dbReference type="Proteomes" id="UP000692954">
    <property type="component" value="Unassembled WGS sequence"/>
</dbReference>
<evidence type="ECO:0000313" key="2">
    <source>
        <dbReference type="Proteomes" id="UP000692954"/>
    </source>
</evidence>
<evidence type="ECO:0000313" key="1">
    <source>
        <dbReference type="EMBL" id="CAD8121839.1"/>
    </source>
</evidence>
<dbReference type="AlphaFoldDB" id="A0A8S1R2J4"/>
<organism evidence="1 2">
    <name type="scientific">Paramecium sonneborni</name>
    <dbReference type="NCBI Taxonomy" id="65129"/>
    <lineage>
        <taxon>Eukaryota</taxon>
        <taxon>Sar</taxon>
        <taxon>Alveolata</taxon>
        <taxon>Ciliophora</taxon>
        <taxon>Intramacronucleata</taxon>
        <taxon>Oligohymenophorea</taxon>
        <taxon>Peniculida</taxon>
        <taxon>Parameciidae</taxon>
        <taxon>Paramecium</taxon>
    </lineage>
</organism>
<proteinExistence type="predicted"/>
<gene>
    <name evidence="1" type="ORF">PSON_ATCC_30995.1.T1340141</name>
</gene>
<protein>
    <submittedName>
        <fullName evidence="1">Uncharacterized protein</fullName>
    </submittedName>
</protein>
<accession>A0A8S1R2J4</accession>
<reference evidence="1" key="1">
    <citation type="submission" date="2021-01" db="EMBL/GenBank/DDBJ databases">
        <authorList>
            <consortium name="Genoscope - CEA"/>
            <person name="William W."/>
        </authorList>
    </citation>
    <scope>NUCLEOTIDE SEQUENCE</scope>
</reference>
<name>A0A8S1R2J4_9CILI</name>
<sequence>MSSNIQDAYFTNEMINIKNNYDLEKELCEIETEQQFFSEQYYEILGYRIEAREEKSNKDQEIKKIRFSCRKTSKSIKKVINLKSNTNQGIALSILAQDSLKIDDMKNELIEVQNLKKNKGGWHNERLEAQEEHPAIFQQENSFQLENLLLQGKNDTIIAIKSVDQSINQNTCQLNKNKKLFSSSLSNFVSD</sequence>
<comment type="caution">
    <text evidence="1">The sequence shown here is derived from an EMBL/GenBank/DDBJ whole genome shotgun (WGS) entry which is preliminary data.</text>
</comment>
<keyword evidence="2" id="KW-1185">Reference proteome</keyword>